<dbReference type="InParanoid" id="A0A0D2WPL9"/>
<keyword evidence="7" id="KW-1185">Reference proteome</keyword>
<dbReference type="PhylomeDB" id="A0A0D2WPL9"/>
<dbReference type="PANTHER" id="PTHR11757">
    <property type="entry name" value="PROTEASE FAMILY S9A OLIGOPEPTIDASE"/>
    <property type="match status" value="1"/>
</dbReference>
<accession>A0A0D2WPL9</accession>
<evidence type="ECO:0000313" key="6">
    <source>
        <dbReference type="EMBL" id="KJE92608.1"/>
    </source>
</evidence>
<dbReference type="AlphaFoldDB" id="A0A0D2WPL9"/>
<dbReference type="PRINTS" id="PR00862">
    <property type="entry name" value="PROLIGOPTASE"/>
</dbReference>
<dbReference type="InterPro" id="IPR029058">
    <property type="entry name" value="AB_hydrolase_fold"/>
</dbReference>
<sequence length="945" mass="103669">MPCSWDVHCHLGRGLLAADFSQRQRMHYYQHPIQTHWVICAHLRNFRTCSRTKPSNVLKRVISDAKMWYTQSMVCNSLGCRAVDAFLKGTRTNKTTFVQELEATVRDRHASPSWDCIGKFLYLLRQPGESLGWLPSASSTGGRAKLPTYVRQHCETGAIQPLLECGPDTGAPVSLALSPEQRLVAFLFPTRRAHCFNAKIFDLGWSSHSSSAVANAPAPRPTLVAELDNVHELVLGTLNDTVAGVPVFFTRATPSGRVDRLFVAAVPSQASPATNSTAFKPYAHLVYQETNPAFSIDLSRTHDARWICVRSGTRTLQHVWVVNGRTPIMLHPTTKQSRLQLVDITLNSSAVGREHYLSHRNDQFLLLTNSGANSENQVLFAPSPPASDEHEPIEGITMLLERQSSTKLLIEQSAPGFLWTEWLPKAAFHGASIVDIQVQDGQIVLFLSKRGRPAISIVSSVAAAADTTRQLHHFVPPHTHANHHLQQLATDRLLTFSSMKTGQFHIIWIHFDATIASVHQSKTPKNGELALRLRSAAIARDIEVGIAMWPAPKVIWAQPSWLSSSELAAMSTADNAGWMSRMSRFLHERYSLARNGPVPPSLDLDKFVSYSVRARSLDGTTMVPITLVHAIDVPLDQPVPLLATGYGAYGEDALDMFGRDEMTEALLRRGWILALCHVRGGGELGRTWYQAGRREGKPNSFLDFAGCILALQQRPLALTSNNPATRPPWCPADAPGTTPENCRLEYDSPSPVGTRSAPFTTPQMTALKGVSAGGLLVATTLLSFPGIAQSGILASAFVDPLAEMLDSTRTLSQREHDEWGNPLVDSSARKRIESFSPVTLADSSLASRLRQAQGLDVQHPLGYPYSHMLFTVGTRDTIVPFTQTLRLVAQLRAETAKNVGNATTPLLLCHVMPDQGHVVEGASAFVQTSSIELSFLTDCLSRVSG</sequence>
<evidence type="ECO:0000256" key="1">
    <source>
        <dbReference type="ARBA" id="ARBA00005228"/>
    </source>
</evidence>
<dbReference type="OrthoDB" id="248387at2759"/>
<dbReference type="Gene3D" id="2.130.10.120">
    <property type="entry name" value="Prolyl oligopeptidase, N-terminal domain"/>
    <property type="match status" value="1"/>
</dbReference>
<gene>
    <name evidence="6" type="ORF">CAOG_003533</name>
</gene>
<dbReference type="InterPro" id="IPR002470">
    <property type="entry name" value="Peptidase_S9A"/>
</dbReference>
<dbReference type="Pfam" id="PF00326">
    <property type="entry name" value="Peptidase_S9"/>
    <property type="match status" value="2"/>
</dbReference>
<dbReference type="SUPFAM" id="SSF50993">
    <property type="entry name" value="Peptidase/esterase 'gauge' domain"/>
    <property type="match status" value="1"/>
</dbReference>
<protein>
    <recommendedName>
        <fullName evidence="2">Prolyl endopeptidase-like</fullName>
    </recommendedName>
    <alternativeName>
        <fullName evidence="3">Prolylendopeptidase-like</fullName>
    </alternativeName>
</protein>
<dbReference type="STRING" id="595528.A0A0D2WPL9"/>
<evidence type="ECO:0000313" key="7">
    <source>
        <dbReference type="Proteomes" id="UP000008743"/>
    </source>
</evidence>
<evidence type="ECO:0000259" key="5">
    <source>
        <dbReference type="Pfam" id="PF00326"/>
    </source>
</evidence>
<comment type="similarity">
    <text evidence="1">Belongs to the peptidase S9A family.</text>
</comment>
<dbReference type="EMBL" id="KE346364">
    <property type="protein sequence ID" value="KJE92608.1"/>
    <property type="molecule type" value="Genomic_DNA"/>
</dbReference>
<feature type="domain" description="Peptidase S9 prolyl oligopeptidase catalytic" evidence="5">
    <location>
        <begin position="758"/>
        <end position="940"/>
    </location>
</feature>
<proteinExistence type="inferred from homology"/>
<dbReference type="InterPro" id="IPR001375">
    <property type="entry name" value="Peptidase_S9_cat"/>
</dbReference>
<dbReference type="Proteomes" id="UP000008743">
    <property type="component" value="Unassembled WGS sequence"/>
</dbReference>
<dbReference type="GO" id="GO:0004252">
    <property type="term" value="F:serine-type endopeptidase activity"/>
    <property type="evidence" value="ECO:0007669"/>
    <property type="project" value="InterPro"/>
</dbReference>
<evidence type="ECO:0000256" key="4">
    <source>
        <dbReference type="ARBA" id="ARBA00045448"/>
    </source>
</evidence>
<dbReference type="SUPFAM" id="SSF53474">
    <property type="entry name" value="alpha/beta-Hydrolases"/>
    <property type="match status" value="1"/>
</dbReference>
<dbReference type="PANTHER" id="PTHR11757:SF19">
    <property type="entry name" value="PROLYL ENDOPEPTIDASE-LIKE"/>
    <property type="match status" value="1"/>
</dbReference>
<dbReference type="InterPro" id="IPR051543">
    <property type="entry name" value="Serine_Peptidase_S9A"/>
</dbReference>
<evidence type="ECO:0000256" key="2">
    <source>
        <dbReference type="ARBA" id="ARBA00039290"/>
    </source>
</evidence>
<dbReference type="Gene3D" id="3.40.50.1820">
    <property type="entry name" value="alpha/beta hydrolase"/>
    <property type="match status" value="1"/>
</dbReference>
<evidence type="ECO:0000256" key="3">
    <source>
        <dbReference type="ARBA" id="ARBA00042165"/>
    </source>
</evidence>
<reference evidence="7" key="1">
    <citation type="submission" date="2011-02" db="EMBL/GenBank/DDBJ databases">
        <title>The Genome Sequence of Capsaspora owczarzaki ATCC 30864.</title>
        <authorList>
            <person name="Russ C."/>
            <person name="Cuomo C."/>
            <person name="Burger G."/>
            <person name="Gray M.W."/>
            <person name="Holland P.W.H."/>
            <person name="King N."/>
            <person name="Lang F.B.F."/>
            <person name="Roger A.J."/>
            <person name="Ruiz-Trillo I."/>
            <person name="Young S.K."/>
            <person name="Zeng Q."/>
            <person name="Gargeya S."/>
            <person name="Alvarado L."/>
            <person name="Berlin A."/>
            <person name="Chapman S.B."/>
            <person name="Chen Z."/>
            <person name="Freedman E."/>
            <person name="Gellesch M."/>
            <person name="Goldberg J."/>
            <person name="Griggs A."/>
            <person name="Gujja S."/>
            <person name="Heilman E."/>
            <person name="Heiman D."/>
            <person name="Howarth C."/>
            <person name="Mehta T."/>
            <person name="Neiman D."/>
            <person name="Pearson M."/>
            <person name="Roberts A."/>
            <person name="Saif S."/>
            <person name="Shea T."/>
            <person name="Shenoy N."/>
            <person name="Sisk P."/>
            <person name="Stolte C."/>
            <person name="Sykes S."/>
            <person name="White J."/>
            <person name="Yandava C."/>
            <person name="Haas B."/>
            <person name="Nusbaum C."/>
            <person name="Birren B."/>
        </authorList>
    </citation>
    <scope>NUCLEOTIDE SEQUENCE</scope>
    <source>
        <strain evidence="7">ATCC 30864</strain>
    </source>
</reference>
<name>A0A0D2WPL9_CAPO3</name>
<feature type="domain" description="Peptidase S9 prolyl oligopeptidase catalytic" evidence="5">
    <location>
        <begin position="666"/>
        <end position="715"/>
    </location>
</feature>
<comment type="function">
    <text evidence="4">Serine peptidase whose precise substrate specificity remains unclear. Does not cleave peptides after a arginine or lysine residue. Regulates trans-Golgi network morphology and sorting by regulating the membrane binding of the AP-1 complex. May play a role in the regulation of synaptic vesicle exocytosis.</text>
</comment>
<organism evidence="6 7">
    <name type="scientific">Capsaspora owczarzaki (strain ATCC 30864)</name>
    <dbReference type="NCBI Taxonomy" id="595528"/>
    <lineage>
        <taxon>Eukaryota</taxon>
        <taxon>Filasterea</taxon>
        <taxon>Capsaspora</taxon>
    </lineage>
</organism>
<dbReference type="GO" id="GO:0006508">
    <property type="term" value="P:proteolysis"/>
    <property type="evidence" value="ECO:0007669"/>
    <property type="project" value="InterPro"/>
</dbReference>